<accession>A0AAJ2U3M2</accession>
<organism evidence="1 2">
    <name type="scientific">Alkalihalophilus pseudofirmus</name>
    <name type="common">Bacillus pseudofirmus</name>
    <dbReference type="NCBI Taxonomy" id="79885"/>
    <lineage>
        <taxon>Bacteria</taxon>
        <taxon>Bacillati</taxon>
        <taxon>Bacillota</taxon>
        <taxon>Bacilli</taxon>
        <taxon>Bacillales</taxon>
        <taxon>Bacillaceae</taxon>
        <taxon>Alkalihalophilus</taxon>
    </lineage>
</organism>
<feature type="non-terminal residue" evidence="1">
    <location>
        <position position="1"/>
    </location>
</feature>
<dbReference type="EMBL" id="JAWJAY010000516">
    <property type="protein sequence ID" value="MDV2887819.1"/>
    <property type="molecule type" value="Genomic_DNA"/>
</dbReference>
<proteinExistence type="predicted"/>
<dbReference type="AlphaFoldDB" id="A0AAJ2U3M2"/>
<evidence type="ECO:0000313" key="1">
    <source>
        <dbReference type="EMBL" id="MDV2887819.1"/>
    </source>
</evidence>
<gene>
    <name evidence="1" type="ORF">RYX45_21870</name>
</gene>
<evidence type="ECO:0000313" key="2">
    <source>
        <dbReference type="Proteomes" id="UP001285636"/>
    </source>
</evidence>
<dbReference type="RefSeq" id="WP_323467960.1">
    <property type="nucleotide sequence ID" value="NZ_JAWJAY010000516.1"/>
</dbReference>
<reference evidence="1" key="1">
    <citation type="submission" date="2023-10" db="EMBL/GenBank/DDBJ databases">
        <title>Screening of Alkalihalophilus pseudofirmusBZ-TG-HK211 and Its Alleviation of Salt Stress on Rapeseed Growth.</title>
        <authorList>
            <person name="Zhao B."/>
            <person name="Guo T."/>
        </authorList>
    </citation>
    <scope>NUCLEOTIDE SEQUENCE</scope>
    <source>
        <strain evidence="1">BZ-TG-HK211</strain>
    </source>
</reference>
<sequence length="62" mass="7502">YYSFFIILTWFNMLLTYLQYEIPISWLKNPKLDQTHITTKLSAKLWSYLQIDGIETFNLLIP</sequence>
<protein>
    <submittedName>
        <fullName evidence="1">Uncharacterized protein</fullName>
    </submittedName>
</protein>
<name>A0AAJ2U3M2_ALKPS</name>
<dbReference type="Proteomes" id="UP001285636">
    <property type="component" value="Unassembled WGS sequence"/>
</dbReference>
<comment type="caution">
    <text evidence="1">The sequence shown here is derived from an EMBL/GenBank/DDBJ whole genome shotgun (WGS) entry which is preliminary data.</text>
</comment>